<keyword evidence="2" id="KW-1185">Reference proteome</keyword>
<evidence type="ECO:0000313" key="1">
    <source>
        <dbReference type="EMBL" id="CAD5211683.1"/>
    </source>
</evidence>
<reference evidence="1" key="1">
    <citation type="submission" date="2020-09" db="EMBL/GenBank/DDBJ databases">
        <authorList>
            <person name="Kikuchi T."/>
        </authorList>
    </citation>
    <scope>NUCLEOTIDE SEQUENCE</scope>
    <source>
        <strain evidence="1">Ka4C1</strain>
    </source>
</reference>
<dbReference type="EMBL" id="CAJFCV020000001">
    <property type="protein sequence ID" value="CAG9088902.1"/>
    <property type="molecule type" value="Genomic_DNA"/>
</dbReference>
<name>A0A7I8XQI7_BURXY</name>
<evidence type="ECO:0000313" key="2">
    <source>
        <dbReference type="Proteomes" id="UP000659654"/>
    </source>
</evidence>
<dbReference type="Proteomes" id="UP000659654">
    <property type="component" value="Unassembled WGS sequence"/>
</dbReference>
<comment type="caution">
    <text evidence="1">The sequence shown here is derived from an EMBL/GenBank/DDBJ whole genome shotgun (WGS) entry which is preliminary data.</text>
</comment>
<organism evidence="1 2">
    <name type="scientific">Bursaphelenchus xylophilus</name>
    <name type="common">Pinewood nematode worm</name>
    <name type="synonym">Aphelenchoides xylophilus</name>
    <dbReference type="NCBI Taxonomy" id="6326"/>
    <lineage>
        <taxon>Eukaryota</taxon>
        <taxon>Metazoa</taxon>
        <taxon>Ecdysozoa</taxon>
        <taxon>Nematoda</taxon>
        <taxon>Chromadorea</taxon>
        <taxon>Rhabditida</taxon>
        <taxon>Tylenchina</taxon>
        <taxon>Tylenchomorpha</taxon>
        <taxon>Aphelenchoidea</taxon>
        <taxon>Aphelenchoididae</taxon>
        <taxon>Bursaphelenchus</taxon>
    </lineage>
</organism>
<accession>A0A7I8XQI7</accession>
<protein>
    <submittedName>
        <fullName evidence="1">(pine wood nematode) hypothetical protein</fullName>
    </submittedName>
</protein>
<dbReference type="AlphaFoldDB" id="A0A7I8XQI7"/>
<dbReference type="EMBL" id="CAJFDI010000001">
    <property type="protein sequence ID" value="CAD5211683.1"/>
    <property type="molecule type" value="Genomic_DNA"/>
</dbReference>
<sequence length="101" mass="11091">METVFDGNWRKHKVMPSVAGPATIKKMIHLRPGLGSWRDSGENPSNIFGERSLPSECRLGSGLKCWPPIQIIIFGPWRDVSPIIMGILGGCGLGCWSESKI</sequence>
<proteinExistence type="predicted"/>
<gene>
    <name evidence="1" type="ORF">BXYJ_LOCUS2551</name>
</gene>
<dbReference type="Proteomes" id="UP000582659">
    <property type="component" value="Unassembled WGS sequence"/>
</dbReference>